<dbReference type="PANTHER" id="PTHR22916:SF3">
    <property type="entry name" value="UDP-GLCNAC:BETAGAL BETA-1,3-N-ACETYLGLUCOSAMINYLTRANSFERASE-LIKE PROTEIN 1"/>
    <property type="match status" value="1"/>
</dbReference>
<gene>
    <name evidence="2" type="ORF">HMA55_10985</name>
</gene>
<evidence type="ECO:0000259" key="1">
    <source>
        <dbReference type="Pfam" id="PF00535"/>
    </source>
</evidence>
<accession>A0A7V8UW11</accession>
<keyword evidence="2" id="KW-0808">Transferase</keyword>
<dbReference type="InterPro" id="IPR029044">
    <property type="entry name" value="Nucleotide-diphossugar_trans"/>
</dbReference>
<dbReference type="Pfam" id="PF00535">
    <property type="entry name" value="Glycos_transf_2"/>
    <property type="match status" value="1"/>
</dbReference>
<dbReference type="AlphaFoldDB" id="A0A7V8UW11"/>
<dbReference type="Proteomes" id="UP000577408">
    <property type="component" value="Unassembled WGS sequence"/>
</dbReference>
<reference evidence="2 3" key="1">
    <citation type="submission" date="2020-05" db="EMBL/GenBank/DDBJ databases">
        <title>Descriptions of Corynebacterium xxxx sp. nov., Corynebacterium yyyy sp. nov. and Corynebacterium zzzz sp. nov.</title>
        <authorList>
            <person name="Zhang G."/>
        </authorList>
    </citation>
    <scope>NUCLEOTIDE SEQUENCE [LARGE SCALE GENOMIC DNA]</scope>
    <source>
        <strain evidence="3">zg-913</strain>
    </source>
</reference>
<evidence type="ECO:0000313" key="2">
    <source>
        <dbReference type="EMBL" id="MBA1838394.1"/>
    </source>
</evidence>
<comment type="caution">
    <text evidence="2">The sequence shown here is derived from an EMBL/GenBank/DDBJ whole genome shotgun (WGS) entry which is preliminary data.</text>
</comment>
<dbReference type="Gene3D" id="3.90.550.10">
    <property type="entry name" value="Spore Coat Polysaccharide Biosynthesis Protein SpsA, Chain A"/>
    <property type="match status" value="1"/>
</dbReference>
<name>A0A7V8UW11_9CORY</name>
<evidence type="ECO:0000313" key="3">
    <source>
        <dbReference type="Proteomes" id="UP000577408"/>
    </source>
</evidence>
<keyword evidence="3" id="KW-1185">Reference proteome</keyword>
<dbReference type="GO" id="GO:0016758">
    <property type="term" value="F:hexosyltransferase activity"/>
    <property type="evidence" value="ECO:0007669"/>
    <property type="project" value="UniProtKB-ARBA"/>
</dbReference>
<protein>
    <submittedName>
        <fullName evidence="2">Glycosyltransferase family 2 protein</fullName>
    </submittedName>
</protein>
<proteinExistence type="predicted"/>
<organism evidence="2 3">
    <name type="scientific">Corynebacterium wankanglinii</name>
    <dbReference type="NCBI Taxonomy" id="2735136"/>
    <lineage>
        <taxon>Bacteria</taxon>
        <taxon>Bacillati</taxon>
        <taxon>Actinomycetota</taxon>
        <taxon>Actinomycetes</taxon>
        <taxon>Mycobacteriales</taxon>
        <taxon>Corynebacteriaceae</taxon>
        <taxon>Corynebacterium</taxon>
    </lineage>
</organism>
<dbReference type="CDD" id="cd00761">
    <property type="entry name" value="Glyco_tranf_GTA_type"/>
    <property type="match status" value="1"/>
</dbReference>
<dbReference type="SUPFAM" id="SSF53448">
    <property type="entry name" value="Nucleotide-diphospho-sugar transferases"/>
    <property type="match status" value="1"/>
</dbReference>
<dbReference type="PANTHER" id="PTHR22916">
    <property type="entry name" value="GLYCOSYLTRANSFERASE"/>
    <property type="match status" value="1"/>
</dbReference>
<feature type="domain" description="Glycosyltransferase 2-like" evidence="1">
    <location>
        <begin position="3"/>
        <end position="109"/>
    </location>
</feature>
<dbReference type="InterPro" id="IPR001173">
    <property type="entry name" value="Glyco_trans_2-like"/>
</dbReference>
<dbReference type="EMBL" id="JABFED010000010">
    <property type="protein sequence ID" value="MBA1838394.1"/>
    <property type="molecule type" value="Genomic_DNA"/>
</dbReference>
<dbReference type="RefSeq" id="WP_181193082.1">
    <property type="nucleotide sequence ID" value="NZ_JABFED010000010.1"/>
</dbReference>
<sequence>MISIVIPVYNAAKFLGECLSNIQRQTLNDFECLLVNDGSTDSSLEICKETAANDSRFKVVDQPNSGAAGARATGARAATRRYVCFIDADDIIHPEFLETLLAASNDCPPGHIVSSEICPYQDGERPAFSVSSGPNSRQDRLSALSSLLYQKSVNGVVAKLYPRVLISESDFRGDVVIGEDLIQNLESVKRAEGIVSEASRLYAYRLHASSSIRNASAESHVKLLCYLEEQKSELPELRNALDNRIFAESMFATLETDFMKNHKRGSSLTGKLISNIERTRKVVVKDPDSRYEYRLLAAASFVHPLLPRFLMTLRSSLRRSPGGI</sequence>